<keyword evidence="4" id="KW-1185">Reference proteome</keyword>
<dbReference type="PANTHER" id="PTHR12788:SF10">
    <property type="entry name" value="PROTEIN-TYROSINE SULFOTRANSFERASE"/>
    <property type="match status" value="1"/>
</dbReference>
<name>A0A9J6RM77_9GAMM</name>
<dbReference type="PROSITE" id="PS50293">
    <property type="entry name" value="TPR_REGION"/>
    <property type="match status" value="1"/>
</dbReference>
<dbReference type="Proteomes" id="UP001069090">
    <property type="component" value="Unassembled WGS sequence"/>
</dbReference>
<keyword evidence="1" id="KW-0808">Transferase</keyword>
<organism evidence="3 4">
    <name type="scientific">Dasania phycosphaerae</name>
    <dbReference type="NCBI Taxonomy" id="2950436"/>
    <lineage>
        <taxon>Bacteria</taxon>
        <taxon>Pseudomonadati</taxon>
        <taxon>Pseudomonadota</taxon>
        <taxon>Gammaproteobacteria</taxon>
        <taxon>Cellvibrionales</taxon>
        <taxon>Spongiibacteraceae</taxon>
        <taxon>Dasania</taxon>
    </lineage>
</organism>
<evidence type="ECO:0000313" key="4">
    <source>
        <dbReference type="Proteomes" id="UP001069090"/>
    </source>
</evidence>
<dbReference type="Pfam" id="PF13432">
    <property type="entry name" value="TPR_16"/>
    <property type="match status" value="1"/>
</dbReference>
<evidence type="ECO:0000256" key="2">
    <source>
        <dbReference type="PROSITE-ProRule" id="PRU00339"/>
    </source>
</evidence>
<dbReference type="SMART" id="SM00028">
    <property type="entry name" value="TPR"/>
    <property type="match status" value="5"/>
</dbReference>
<gene>
    <name evidence="3" type="ORF">O0V09_08755</name>
</gene>
<dbReference type="InterPro" id="IPR011990">
    <property type="entry name" value="TPR-like_helical_dom_sf"/>
</dbReference>
<accession>A0A9J6RM77</accession>
<dbReference type="EMBL" id="JAPTGG010000006">
    <property type="protein sequence ID" value="MCZ0865287.1"/>
    <property type="molecule type" value="Genomic_DNA"/>
</dbReference>
<dbReference type="SUPFAM" id="SSF48452">
    <property type="entry name" value="TPR-like"/>
    <property type="match status" value="1"/>
</dbReference>
<dbReference type="RefSeq" id="WP_258331434.1">
    <property type="nucleotide sequence ID" value="NZ_JAPTGG010000006.1"/>
</dbReference>
<reference evidence="3 4" key="1">
    <citation type="submission" date="2022-12" db="EMBL/GenBank/DDBJ databases">
        <title>Dasania phycosphaerae sp. nov., isolated from particulate material of the south coast of Korea.</title>
        <authorList>
            <person name="Jiang Y."/>
        </authorList>
    </citation>
    <scope>NUCLEOTIDE SEQUENCE [LARGE SCALE GENOMIC DNA]</scope>
    <source>
        <strain evidence="3 4">GY-19</strain>
    </source>
</reference>
<dbReference type="GO" id="GO:0008476">
    <property type="term" value="F:protein-tyrosine sulfotransferase activity"/>
    <property type="evidence" value="ECO:0007669"/>
    <property type="project" value="InterPro"/>
</dbReference>
<dbReference type="InterPro" id="IPR026634">
    <property type="entry name" value="TPST-like"/>
</dbReference>
<keyword evidence="2" id="KW-0802">TPR repeat</keyword>
<feature type="repeat" description="TPR" evidence="2">
    <location>
        <begin position="115"/>
        <end position="148"/>
    </location>
</feature>
<dbReference type="Pfam" id="PF13469">
    <property type="entry name" value="Sulfotransfer_3"/>
    <property type="match status" value="1"/>
</dbReference>
<dbReference type="Gene3D" id="1.25.40.10">
    <property type="entry name" value="Tetratricopeptide repeat domain"/>
    <property type="match status" value="1"/>
</dbReference>
<protein>
    <submittedName>
        <fullName evidence="3">Sulfotransferase</fullName>
    </submittedName>
</protein>
<dbReference type="InterPro" id="IPR019734">
    <property type="entry name" value="TPR_rpt"/>
</dbReference>
<dbReference type="PANTHER" id="PTHR12788">
    <property type="entry name" value="PROTEIN-TYROSINE SULFOTRANSFERASE 2"/>
    <property type="match status" value="1"/>
</dbReference>
<evidence type="ECO:0000256" key="1">
    <source>
        <dbReference type="ARBA" id="ARBA00022679"/>
    </source>
</evidence>
<dbReference type="SUPFAM" id="SSF52540">
    <property type="entry name" value="P-loop containing nucleoside triphosphate hydrolases"/>
    <property type="match status" value="1"/>
</dbReference>
<dbReference type="PROSITE" id="PS50005">
    <property type="entry name" value="TPR"/>
    <property type="match status" value="1"/>
</dbReference>
<dbReference type="Gene3D" id="3.40.50.300">
    <property type="entry name" value="P-loop containing nucleotide triphosphate hydrolases"/>
    <property type="match status" value="1"/>
</dbReference>
<sequence>MNTQIKMNEQQMLQQLLKQGFEHLTQGRIREAADCCQRAIHIKPDLVQAHFLVGLVALEGQDRKTAFQAFNSVTKLQNNHPAAWAQIAKLCMSDGQINLADNALKQALKHPSNDPMVHDLLGTVLSQMGEHESAQKCFQKAIELQPNHPPYMLNYANNLVYHGKLKESETVLESILNIQPNSPQAHWSLSGAKKATDSKHIETMQSLAAQKNIHPRALPFYFYAMGKEYEDLQEWDKAFEAFSKGAEARRKTVEFDEAHEIETFKHIENTFTKEWFEQAKSGHSNNAPIFVLGQPRTGTTLVERIITSHSQVQSAGELQQFGLAIRRLSNHQDPRRFSPQLFKDAILLDPEKIGGLYSQTTAKLSGGKPRFVDKLPQNYMMIPLILKALPNAKIVHLTRNPMDACFASYKQLFADAYLHSYDQAEMARHHARYRHLMGVWRERFPGQFFDISYEATASNLEPNARALIDFLELPWEDACLNFHQQKAAVSTASSVQVREPAHTRSIGRWKRYESQLSTMLSTLREQGVPIDD</sequence>
<dbReference type="Pfam" id="PF13181">
    <property type="entry name" value="TPR_8"/>
    <property type="match status" value="1"/>
</dbReference>
<dbReference type="AlphaFoldDB" id="A0A9J6RM77"/>
<comment type="caution">
    <text evidence="3">The sequence shown here is derived from an EMBL/GenBank/DDBJ whole genome shotgun (WGS) entry which is preliminary data.</text>
</comment>
<evidence type="ECO:0000313" key="3">
    <source>
        <dbReference type="EMBL" id="MCZ0865287.1"/>
    </source>
</evidence>
<proteinExistence type="predicted"/>
<dbReference type="InterPro" id="IPR027417">
    <property type="entry name" value="P-loop_NTPase"/>
</dbReference>